<dbReference type="AlphaFoldDB" id="A0A835VE33"/>
<reference evidence="3 4" key="1">
    <citation type="journal article" date="2020" name="Nat. Food">
        <title>A phased Vanilla planifolia genome enables genetic improvement of flavour and production.</title>
        <authorList>
            <person name="Hasing T."/>
            <person name="Tang H."/>
            <person name="Brym M."/>
            <person name="Khazi F."/>
            <person name="Huang T."/>
            <person name="Chambers A.H."/>
        </authorList>
    </citation>
    <scope>NUCLEOTIDE SEQUENCE [LARGE SCALE GENOMIC DNA]</scope>
    <source>
        <tissue evidence="1">Leaf</tissue>
    </source>
</reference>
<gene>
    <name evidence="2" type="ORF">HPP92_001781</name>
    <name evidence="1" type="ORF">HPP92_001995</name>
</gene>
<sequence length="135" mass="15876">MFLRVSLSIYDMDMEDIDVDGMWPVCNWLESDAYFCNGNVNVYYEHVFLRLTIEPRRNTGQVTIRGYGELYHRNGLVDNFQFLSFASPPPPSHPWNFRGTLLFVNSDRFIFEYPMNYVGREHPHDSVLWSIGTVL</sequence>
<accession>A0A835VE33</accession>
<protein>
    <submittedName>
        <fullName evidence="1">Uncharacterized protein</fullName>
    </submittedName>
</protein>
<dbReference type="EMBL" id="JADCNM010000001">
    <property type="protein sequence ID" value="KAG0501709.1"/>
    <property type="molecule type" value="Genomic_DNA"/>
</dbReference>
<proteinExistence type="predicted"/>
<comment type="caution">
    <text evidence="1">The sequence shown here is derived from an EMBL/GenBank/DDBJ whole genome shotgun (WGS) entry which is preliminary data.</text>
</comment>
<dbReference type="Proteomes" id="UP000636800">
    <property type="component" value="Chromosome 1"/>
</dbReference>
<keyword evidence="3" id="KW-1185">Reference proteome</keyword>
<dbReference type="Proteomes" id="UP000639772">
    <property type="component" value="Chromosome 1"/>
</dbReference>
<name>A0A835VE33_VANPL</name>
<evidence type="ECO:0000313" key="4">
    <source>
        <dbReference type="Proteomes" id="UP000639772"/>
    </source>
</evidence>
<evidence type="ECO:0000313" key="1">
    <source>
        <dbReference type="EMBL" id="KAG0497304.1"/>
    </source>
</evidence>
<organism evidence="1 3">
    <name type="scientific">Vanilla planifolia</name>
    <name type="common">Vanilla</name>
    <dbReference type="NCBI Taxonomy" id="51239"/>
    <lineage>
        <taxon>Eukaryota</taxon>
        <taxon>Viridiplantae</taxon>
        <taxon>Streptophyta</taxon>
        <taxon>Embryophyta</taxon>
        <taxon>Tracheophyta</taxon>
        <taxon>Spermatophyta</taxon>
        <taxon>Magnoliopsida</taxon>
        <taxon>Liliopsida</taxon>
        <taxon>Asparagales</taxon>
        <taxon>Orchidaceae</taxon>
        <taxon>Vanilloideae</taxon>
        <taxon>Vanilleae</taxon>
        <taxon>Vanilla</taxon>
    </lineage>
</organism>
<evidence type="ECO:0000313" key="2">
    <source>
        <dbReference type="EMBL" id="KAG0501709.1"/>
    </source>
</evidence>
<evidence type="ECO:0000313" key="3">
    <source>
        <dbReference type="Proteomes" id="UP000636800"/>
    </source>
</evidence>
<dbReference type="EMBL" id="JADCNL010000001">
    <property type="protein sequence ID" value="KAG0497304.1"/>
    <property type="molecule type" value="Genomic_DNA"/>
</dbReference>